<dbReference type="OrthoDB" id="9810850at2"/>
<comment type="subcellular location">
    <subcellularLocation>
        <location evidence="1 14">Cell membrane</location>
        <topology evidence="1 14">Multi-pass membrane protein</topology>
    </subcellularLocation>
</comment>
<evidence type="ECO:0000256" key="2">
    <source>
        <dbReference type="ARBA" id="ARBA00010581"/>
    </source>
</evidence>
<keyword evidence="7 15" id="KW-1133">Transmembrane helix</keyword>
<dbReference type="InterPro" id="IPR035973">
    <property type="entry name" value="Cyt_c_oxidase_su3-like_sf"/>
</dbReference>
<comment type="function">
    <text evidence="9">Cytochrome bo(3) ubiquinol terminal oxidase is the component of the aerobic respiratory chain of E.coli that predominates when cells are grown at high aeration. Has proton pump activity across the membrane in addition to electron transfer, pumping 2 protons/electron.</text>
</comment>
<dbReference type="Gene3D" id="1.20.120.80">
    <property type="entry name" value="Cytochrome c oxidase, subunit III, four-helix bundle"/>
    <property type="match status" value="1"/>
</dbReference>
<sequence length="205" mass="22456">MSQARHPGLKLGHEHDPGSGEVEALVFGFWIFMMSDLLIFGCVFATYVVMLPQVADGPSAAELFHLRGPLIETTLLLASSVTIGFALLETKHRADQRRTTLWLAVTFLLGAGFLFSSTHSLLGHLENGAGPSRSAFLSAYWLLVPLHALHVAVGCLWIAVAAAQVWIRGFDWVTTGGLLRLSIYWHFLDIVWIGILSVVYLGAMI</sequence>
<dbReference type="SUPFAM" id="SSF81452">
    <property type="entry name" value="Cytochrome c oxidase subunit III-like"/>
    <property type="match status" value="1"/>
</dbReference>
<dbReference type="GO" id="GO:0004129">
    <property type="term" value="F:cytochrome-c oxidase activity"/>
    <property type="evidence" value="ECO:0007669"/>
    <property type="project" value="InterPro"/>
</dbReference>
<evidence type="ECO:0000256" key="13">
    <source>
        <dbReference type="ARBA" id="ARBA00032717"/>
    </source>
</evidence>
<dbReference type="PROSITE" id="PS50253">
    <property type="entry name" value="COX3"/>
    <property type="match status" value="1"/>
</dbReference>
<feature type="transmembrane region" description="Helical" evidence="15">
    <location>
        <begin position="183"/>
        <end position="203"/>
    </location>
</feature>
<dbReference type="RefSeq" id="WP_091844523.1">
    <property type="nucleotide sequence ID" value="NZ_FOCM01000002.1"/>
</dbReference>
<evidence type="ECO:0000256" key="14">
    <source>
        <dbReference type="RuleBase" id="RU003376"/>
    </source>
</evidence>
<organism evidence="17 18">
    <name type="scientific">Palleronia pelagia</name>
    <dbReference type="NCBI Taxonomy" id="387096"/>
    <lineage>
        <taxon>Bacteria</taxon>
        <taxon>Pseudomonadati</taxon>
        <taxon>Pseudomonadota</taxon>
        <taxon>Alphaproteobacteria</taxon>
        <taxon>Rhodobacterales</taxon>
        <taxon>Roseobacteraceae</taxon>
        <taxon>Palleronia</taxon>
    </lineage>
</organism>
<comment type="similarity">
    <text evidence="2 14">Belongs to the cytochrome c oxidase subunit 3 family.</text>
</comment>
<evidence type="ECO:0000256" key="4">
    <source>
        <dbReference type="ARBA" id="ARBA00014687"/>
    </source>
</evidence>
<dbReference type="PANTHER" id="PTHR11403">
    <property type="entry name" value="CYTOCHROME C OXIDASE SUBUNIT III"/>
    <property type="match status" value="1"/>
</dbReference>
<dbReference type="InterPro" id="IPR013833">
    <property type="entry name" value="Cyt_c_oxidase_su3_a-hlx"/>
</dbReference>
<comment type="subunit">
    <text evidence="3">Heterooctamer of two A chains, two B chains, two C chains and two D chains.</text>
</comment>
<evidence type="ECO:0000256" key="6">
    <source>
        <dbReference type="ARBA" id="ARBA00022692"/>
    </source>
</evidence>
<evidence type="ECO:0000256" key="7">
    <source>
        <dbReference type="ARBA" id="ARBA00022989"/>
    </source>
</evidence>
<dbReference type="EMBL" id="FOCM01000002">
    <property type="protein sequence ID" value="SEN01039.1"/>
    <property type="molecule type" value="Genomic_DNA"/>
</dbReference>
<proteinExistence type="inferred from homology"/>
<dbReference type="InterPro" id="IPR000298">
    <property type="entry name" value="Cyt_c_oxidase-like_su3"/>
</dbReference>
<dbReference type="InterPro" id="IPR024791">
    <property type="entry name" value="Cyt_c/ubiquinol_Oxase_su3"/>
</dbReference>
<dbReference type="Pfam" id="PF00510">
    <property type="entry name" value="COX3"/>
    <property type="match status" value="1"/>
</dbReference>
<dbReference type="GO" id="GO:0005886">
    <property type="term" value="C:plasma membrane"/>
    <property type="evidence" value="ECO:0007669"/>
    <property type="project" value="UniProtKB-SubCell"/>
</dbReference>
<dbReference type="PANTHER" id="PTHR11403:SF2">
    <property type="entry name" value="CYTOCHROME BO(3) UBIQUINOL OXIDASE SUBUNIT 3"/>
    <property type="match status" value="1"/>
</dbReference>
<feature type="transmembrane region" description="Helical" evidence="15">
    <location>
        <begin position="70"/>
        <end position="88"/>
    </location>
</feature>
<feature type="transmembrane region" description="Helical" evidence="15">
    <location>
        <begin position="24"/>
        <end position="50"/>
    </location>
</feature>
<evidence type="ECO:0000256" key="15">
    <source>
        <dbReference type="SAM" id="Phobius"/>
    </source>
</evidence>
<dbReference type="Proteomes" id="UP000199372">
    <property type="component" value="Unassembled WGS sequence"/>
</dbReference>
<feature type="transmembrane region" description="Helical" evidence="15">
    <location>
        <begin position="100"/>
        <end position="119"/>
    </location>
</feature>
<keyword evidence="6 14" id="KW-0812">Transmembrane</keyword>
<reference evidence="18" key="1">
    <citation type="submission" date="2016-10" db="EMBL/GenBank/DDBJ databases">
        <authorList>
            <person name="Varghese N."/>
            <person name="Submissions S."/>
        </authorList>
    </citation>
    <scope>NUCLEOTIDE SEQUENCE [LARGE SCALE GENOMIC DNA]</scope>
    <source>
        <strain evidence="18">DSM 26893</strain>
    </source>
</reference>
<keyword evidence="18" id="KW-1185">Reference proteome</keyword>
<evidence type="ECO:0000256" key="8">
    <source>
        <dbReference type="ARBA" id="ARBA00023136"/>
    </source>
</evidence>
<dbReference type="GO" id="GO:0019646">
    <property type="term" value="P:aerobic electron transport chain"/>
    <property type="evidence" value="ECO:0007669"/>
    <property type="project" value="InterPro"/>
</dbReference>
<keyword evidence="8 15" id="KW-0472">Membrane</keyword>
<evidence type="ECO:0000256" key="3">
    <source>
        <dbReference type="ARBA" id="ARBA00011700"/>
    </source>
</evidence>
<gene>
    <name evidence="17" type="ORF">SAMN04488011_102160</name>
</gene>
<dbReference type="FunFam" id="1.20.120.80:FF:000001">
    <property type="entry name" value="Cytochrome (Ubi)quinol oxidase subunit III"/>
    <property type="match status" value="1"/>
</dbReference>
<keyword evidence="5" id="KW-1003">Cell membrane</keyword>
<evidence type="ECO:0000259" key="16">
    <source>
        <dbReference type="PROSITE" id="PS50253"/>
    </source>
</evidence>
<evidence type="ECO:0000256" key="1">
    <source>
        <dbReference type="ARBA" id="ARBA00004651"/>
    </source>
</evidence>
<accession>A0A1H8D1K4</accession>
<evidence type="ECO:0000256" key="5">
    <source>
        <dbReference type="ARBA" id="ARBA00022475"/>
    </source>
</evidence>
<evidence type="ECO:0000313" key="17">
    <source>
        <dbReference type="EMBL" id="SEN01039.1"/>
    </source>
</evidence>
<feature type="domain" description="Heme-copper oxidase subunit III family profile" evidence="16">
    <location>
        <begin position="23"/>
        <end position="204"/>
    </location>
</feature>
<evidence type="ECO:0000256" key="12">
    <source>
        <dbReference type="ARBA" id="ARBA00032189"/>
    </source>
</evidence>
<evidence type="ECO:0000256" key="11">
    <source>
        <dbReference type="ARBA" id="ARBA00031884"/>
    </source>
</evidence>
<protein>
    <recommendedName>
        <fullName evidence="4">Cytochrome bo(3) ubiquinol oxidase subunit 3</fullName>
    </recommendedName>
    <alternativeName>
        <fullName evidence="12">Cytochrome o ubiquinol oxidase subunit 3</fullName>
    </alternativeName>
    <alternativeName>
        <fullName evidence="10">Oxidase bo(3) subunit 3</fullName>
    </alternativeName>
    <alternativeName>
        <fullName evidence="13">Ubiquinol oxidase polypeptide III</fullName>
    </alternativeName>
    <alternativeName>
        <fullName evidence="11">Ubiquinol oxidase subunit 3</fullName>
    </alternativeName>
</protein>
<name>A0A1H8D1K4_9RHOB</name>
<evidence type="ECO:0000256" key="10">
    <source>
        <dbReference type="ARBA" id="ARBA00030072"/>
    </source>
</evidence>
<evidence type="ECO:0000313" key="18">
    <source>
        <dbReference type="Proteomes" id="UP000199372"/>
    </source>
</evidence>
<feature type="transmembrane region" description="Helical" evidence="15">
    <location>
        <begin position="139"/>
        <end position="162"/>
    </location>
</feature>
<dbReference type="AlphaFoldDB" id="A0A1H8D1K4"/>
<evidence type="ECO:0000256" key="9">
    <source>
        <dbReference type="ARBA" id="ARBA00025694"/>
    </source>
</evidence>